<name>A0A917X400_9ACTN</name>
<organism evidence="4 5">
    <name type="scientific">Micromonospora sonchi</name>
    <dbReference type="NCBI Taxonomy" id="1763543"/>
    <lineage>
        <taxon>Bacteria</taxon>
        <taxon>Bacillati</taxon>
        <taxon>Actinomycetota</taxon>
        <taxon>Actinomycetes</taxon>
        <taxon>Micromonosporales</taxon>
        <taxon>Micromonosporaceae</taxon>
        <taxon>Micromonospora</taxon>
    </lineage>
</organism>
<dbReference type="GO" id="GO:0016747">
    <property type="term" value="F:acyltransferase activity, transferring groups other than amino-acyl groups"/>
    <property type="evidence" value="ECO:0007669"/>
    <property type="project" value="InterPro"/>
</dbReference>
<evidence type="ECO:0000313" key="5">
    <source>
        <dbReference type="Proteomes" id="UP000608890"/>
    </source>
</evidence>
<feature type="transmembrane region" description="Helical" evidence="2">
    <location>
        <begin position="141"/>
        <end position="161"/>
    </location>
</feature>
<feature type="transmembrane region" description="Helical" evidence="2">
    <location>
        <begin position="295"/>
        <end position="316"/>
    </location>
</feature>
<keyword evidence="2" id="KW-0472">Membrane</keyword>
<feature type="domain" description="Acyltransferase 3" evidence="3">
    <location>
        <begin position="15"/>
        <end position="348"/>
    </location>
</feature>
<dbReference type="GO" id="GO:0016020">
    <property type="term" value="C:membrane"/>
    <property type="evidence" value="ECO:0007669"/>
    <property type="project" value="TreeGrafter"/>
</dbReference>
<feature type="transmembrane region" description="Helical" evidence="2">
    <location>
        <begin position="238"/>
        <end position="254"/>
    </location>
</feature>
<dbReference type="EMBL" id="BMNB01000034">
    <property type="protein sequence ID" value="GGM61194.1"/>
    <property type="molecule type" value="Genomic_DNA"/>
</dbReference>
<keyword evidence="2" id="KW-0812">Transmembrane</keyword>
<feature type="transmembrane region" description="Helical" evidence="2">
    <location>
        <begin position="260"/>
        <end position="283"/>
    </location>
</feature>
<feature type="compositionally biased region" description="Low complexity" evidence="1">
    <location>
        <begin position="381"/>
        <end position="390"/>
    </location>
</feature>
<keyword evidence="2" id="KW-1133">Transmembrane helix</keyword>
<evidence type="ECO:0000259" key="3">
    <source>
        <dbReference type="Pfam" id="PF01757"/>
    </source>
</evidence>
<feature type="transmembrane region" description="Helical" evidence="2">
    <location>
        <begin position="211"/>
        <end position="231"/>
    </location>
</feature>
<dbReference type="GO" id="GO:0009103">
    <property type="term" value="P:lipopolysaccharide biosynthetic process"/>
    <property type="evidence" value="ECO:0007669"/>
    <property type="project" value="TreeGrafter"/>
</dbReference>
<feature type="transmembrane region" description="Helical" evidence="2">
    <location>
        <begin position="168"/>
        <end position="191"/>
    </location>
</feature>
<dbReference type="PANTHER" id="PTHR23028">
    <property type="entry name" value="ACETYLTRANSFERASE"/>
    <property type="match status" value="1"/>
</dbReference>
<feature type="transmembrane region" description="Helical" evidence="2">
    <location>
        <begin position="20"/>
        <end position="39"/>
    </location>
</feature>
<feature type="transmembrane region" description="Helical" evidence="2">
    <location>
        <begin position="328"/>
        <end position="351"/>
    </location>
</feature>
<proteinExistence type="predicted"/>
<sequence length="390" mass="43249">MTQKLTNVPDRLPTLTGMRMIAAIIVFLSHATLMGFFADERLEDWFFLIFSRTGSAALNFFFILSGFVLAWSVQDGDTKRAFWRRRAAKIMPNNLVVCAVIVILLILTGQGVQLWPTLANFALVQSWFPDMTILNGINTPSWSLSAEVLFYFAFPWLFAAVRRIPGRWLWPTAGGLVAAMLTIPFLAMAFLPTEPVYNYANASFPQFWLVYFLPLSRMLDFVVGIVLARLVREDRIRVSLRTATLLTLVFYGISEVVPLLFSVVVAMVIPAALLVAAGAQADITGQRSPLRGRTAVWFGDVSFAFYLIHIIVLWFASQLAGEGWGVMGATVALVVAYLVTLGFAALLYTGVERPLTRRFSRSRRITAGAPQALPPQPAPPDLVRQPPIAS</sequence>
<keyword evidence="4" id="KW-0012">Acyltransferase</keyword>
<feature type="transmembrane region" description="Helical" evidence="2">
    <location>
        <begin position="45"/>
        <end position="73"/>
    </location>
</feature>
<gene>
    <name evidence="4" type="ORF">GCM10011608_52800</name>
</gene>
<evidence type="ECO:0000256" key="1">
    <source>
        <dbReference type="SAM" id="MobiDB-lite"/>
    </source>
</evidence>
<reference evidence="4" key="2">
    <citation type="submission" date="2020-09" db="EMBL/GenBank/DDBJ databases">
        <authorList>
            <person name="Sun Q."/>
            <person name="Zhou Y."/>
        </authorList>
    </citation>
    <scope>NUCLEOTIDE SEQUENCE</scope>
    <source>
        <strain evidence="4">CGMCC 4.7312</strain>
    </source>
</reference>
<keyword evidence="4" id="KW-0808">Transferase</keyword>
<dbReference type="InterPro" id="IPR050879">
    <property type="entry name" value="Acyltransferase_3"/>
</dbReference>
<feature type="region of interest" description="Disordered" evidence="1">
    <location>
        <begin position="368"/>
        <end position="390"/>
    </location>
</feature>
<dbReference type="Pfam" id="PF01757">
    <property type="entry name" value="Acyl_transf_3"/>
    <property type="match status" value="1"/>
</dbReference>
<accession>A0A917X400</accession>
<feature type="transmembrane region" description="Helical" evidence="2">
    <location>
        <begin position="94"/>
        <end position="115"/>
    </location>
</feature>
<dbReference type="InterPro" id="IPR002656">
    <property type="entry name" value="Acyl_transf_3_dom"/>
</dbReference>
<reference evidence="4" key="1">
    <citation type="journal article" date="2014" name="Int. J. Syst. Evol. Microbiol.">
        <title>Complete genome sequence of Corynebacterium casei LMG S-19264T (=DSM 44701T), isolated from a smear-ripened cheese.</title>
        <authorList>
            <consortium name="US DOE Joint Genome Institute (JGI-PGF)"/>
            <person name="Walter F."/>
            <person name="Albersmeier A."/>
            <person name="Kalinowski J."/>
            <person name="Ruckert C."/>
        </authorList>
    </citation>
    <scope>NUCLEOTIDE SEQUENCE</scope>
    <source>
        <strain evidence="4">CGMCC 4.7312</strain>
    </source>
</reference>
<comment type="caution">
    <text evidence="4">The sequence shown here is derived from an EMBL/GenBank/DDBJ whole genome shotgun (WGS) entry which is preliminary data.</text>
</comment>
<dbReference type="PANTHER" id="PTHR23028:SF53">
    <property type="entry name" value="ACYL_TRANSF_3 DOMAIN-CONTAINING PROTEIN"/>
    <property type="match status" value="1"/>
</dbReference>
<dbReference type="RefSeq" id="WP_189049051.1">
    <property type="nucleotide sequence ID" value="NZ_BMNB01000034.1"/>
</dbReference>
<evidence type="ECO:0000313" key="4">
    <source>
        <dbReference type="EMBL" id="GGM61194.1"/>
    </source>
</evidence>
<evidence type="ECO:0000256" key="2">
    <source>
        <dbReference type="SAM" id="Phobius"/>
    </source>
</evidence>
<dbReference type="Proteomes" id="UP000608890">
    <property type="component" value="Unassembled WGS sequence"/>
</dbReference>
<keyword evidence="5" id="KW-1185">Reference proteome</keyword>
<dbReference type="AlphaFoldDB" id="A0A917X400"/>
<protein>
    <submittedName>
        <fullName evidence="4">Acyltransferase</fullName>
    </submittedName>
</protein>